<comment type="similarity">
    <text evidence="1">Belongs to the bacterial solute-binding protein SsuA/TauA family.</text>
</comment>
<feature type="domain" description="Solute-binding protein family 3/N-terminal" evidence="3">
    <location>
        <begin position="22"/>
        <end position="237"/>
    </location>
</feature>
<evidence type="ECO:0000313" key="4">
    <source>
        <dbReference type="EMBL" id="WUR12688.1"/>
    </source>
</evidence>
<evidence type="ECO:0000256" key="1">
    <source>
        <dbReference type="ARBA" id="ARBA00010742"/>
    </source>
</evidence>
<name>A0ABZ1UKT7_9BURK</name>
<dbReference type="SUPFAM" id="SSF53850">
    <property type="entry name" value="Periplasmic binding protein-like II"/>
    <property type="match status" value="1"/>
</dbReference>
<dbReference type="NCBIfam" id="NF008588">
    <property type="entry name" value="PRK11553.1"/>
    <property type="match status" value="1"/>
</dbReference>
<dbReference type="CDD" id="cd13557">
    <property type="entry name" value="PBP2_SsuA"/>
    <property type="match status" value="1"/>
</dbReference>
<reference evidence="4 5" key="1">
    <citation type="journal article" date="2019" name="Int. J. Syst. Evol. Microbiol.">
        <title>The Draft Whole-Genome Sequence of the Antibiotic Producer Empedobacter haloabium ATCC 31962 Provides Indications for Its Taxonomic Reclassification.</title>
        <authorList>
            <person name="Miess H."/>
            <person name="Arlt P."/>
            <person name="Apel A.K."/>
            <person name="Weber T."/>
            <person name="Nieselt K."/>
            <person name="Hanssen F."/>
            <person name="Czemmel S."/>
            <person name="Nahnsen S."/>
            <person name="Gross H."/>
        </authorList>
    </citation>
    <scope>NUCLEOTIDE SEQUENCE [LARGE SCALE GENOMIC DNA]</scope>
    <source>
        <strain evidence="4 5">ATCC 31962</strain>
    </source>
</reference>
<keyword evidence="2" id="KW-0732">Signal</keyword>
<dbReference type="Gene3D" id="3.40.190.10">
    <property type="entry name" value="Periplasmic binding protein-like II"/>
    <property type="match status" value="2"/>
</dbReference>
<evidence type="ECO:0000313" key="5">
    <source>
        <dbReference type="Proteomes" id="UP000321323"/>
    </source>
</evidence>
<sequence>MQRLLTLFFTLMLAGTAHAADTLRIGFQKGGGLLTLLKQQGAVEKALPGTTVRWIEFPTGPQLLEALNAGSIDFGTTGAPPPIFAQAAGIDVVYVGAEPPPVQGEAIVVKPGSPIRTVAQLKGKKVVFAKGSGSHLLLVAALNRAGLSLRDVQPVFLGPAEARAAFDGGSVDAWVVWDPYLAAAQKAYHARVVADYTGLPQANGFYLASRALTQRSPRTIGVLLEQIAAAGQWANTHQQEMIALMAPQVGVPADVIATWLGRAHAGVTPVTPAIAANQQRVADLFYREKLIPRPVTVAGQVWSWQRR</sequence>
<feature type="chain" id="PRO_5046331452" evidence="2">
    <location>
        <begin position="20"/>
        <end position="307"/>
    </location>
</feature>
<organism evidence="4 5">
    <name type="scientific">[Empedobacter] haloabium</name>
    <dbReference type="NCBI Taxonomy" id="592317"/>
    <lineage>
        <taxon>Bacteria</taxon>
        <taxon>Pseudomonadati</taxon>
        <taxon>Pseudomonadota</taxon>
        <taxon>Betaproteobacteria</taxon>
        <taxon>Burkholderiales</taxon>
        <taxon>Oxalobacteraceae</taxon>
        <taxon>Telluria group</taxon>
        <taxon>Telluria group incertae sedis</taxon>
    </lineage>
</organism>
<proteinExistence type="inferred from homology"/>
<dbReference type="InterPro" id="IPR001638">
    <property type="entry name" value="Solute-binding_3/MltF_N"/>
</dbReference>
<feature type="signal peptide" evidence="2">
    <location>
        <begin position="1"/>
        <end position="19"/>
    </location>
</feature>
<gene>
    <name evidence="4" type="ORF">E7V67_023835</name>
</gene>
<dbReference type="SMART" id="SM00062">
    <property type="entry name" value="PBPb"/>
    <property type="match status" value="1"/>
</dbReference>
<dbReference type="NCBIfam" id="TIGR01728">
    <property type="entry name" value="SsuA_fam"/>
    <property type="match status" value="1"/>
</dbReference>
<dbReference type="EMBL" id="CP136508">
    <property type="protein sequence ID" value="WUR12688.1"/>
    <property type="molecule type" value="Genomic_DNA"/>
</dbReference>
<accession>A0ABZ1UKT7</accession>
<dbReference type="InterPro" id="IPR010067">
    <property type="entry name" value="ABC_SsuA_sub-bd"/>
</dbReference>
<dbReference type="Proteomes" id="UP000321323">
    <property type="component" value="Chromosome"/>
</dbReference>
<evidence type="ECO:0000259" key="3">
    <source>
        <dbReference type="SMART" id="SM00062"/>
    </source>
</evidence>
<dbReference type="PANTHER" id="PTHR30024:SF42">
    <property type="entry name" value="ALIPHATIC SULFONATES-BINDING PROTEIN-RELATED"/>
    <property type="match status" value="1"/>
</dbReference>
<protein>
    <submittedName>
        <fullName evidence="4">Sulfonate ABC transporter substrate-binding protein</fullName>
    </submittedName>
</protein>
<dbReference type="PANTHER" id="PTHR30024">
    <property type="entry name" value="ALIPHATIC SULFONATES-BINDING PROTEIN-RELATED"/>
    <property type="match status" value="1"/>
</dbReference>
<dbReference type="Pfam" id="PF13379">
    <property type="entry name" value="NMT1_2"/>
    <property type="match status" value="1"/>
</dbReference>
<evidence type="ECO:0000256" key="2">
    <source>
        <dbReference type="SAM" id="SignalP"/>
    </source>
</evidence>
<keyword evidence="5" id="KW-1185">Reference proteome</keyword>